<evidence type="ECO:0000313" key="2">
    <source>
        <dbReference type="Proteomes" id="UP000027318"/>
    </source>
</evidence>
<reference evidence="1 2" key="1">
    <citation type="journal article" date="2005" name="Int. J. Syst. Evol. Microbiol.">
        <title>Nitrincola lacisaponensis gen. nov., sp. nov., a novel alkaliphilic bacterium isolated from an alkaline, saline lake.</title>
        <authorList>
            <person name="Dimitriu P.A."/>
            <person name="Shukla S.K."/>
            <person name="Conradt J."/>
            <person name="Marquez M.C."/>
            <person name="Ventosa A."/>
            <person name="Maglia A."/>
            <person name="Peyton B.M."/>
            <person name="Pinkart H.C."/>
            <person name="Mormile M.R."/>
        </authorList>
    </citation>
    <scope>NUCLEOTIDE SEQUENCE [LARGE SCALE GENOMIC DNA]</scope>
    <source>
        <strain evidence="1 2">4CA</strain>
    </source>
</reference>
<dbReference type="EMBL" id="JMSZ01000015">
    <property type="protein sequence ID" value="KDE40964.1"/>
    <property type="molecule type" value="Genomic_DNA"/>
</dbReference>
<dbReference type="OrthoDB" id="6089683at2"/>
<sequence length="128" mass="14282">MKPQISLPGLKDRGRRAYRMTPVQDDPVSLRVKGDLVDLEDLSANGVAFLSEHELAAGIYDAQINFTLSERDYSIFCQLKLIRTKTGTYAGELQGLSSLDERLLSRFILECQKNAIIRSRELPAAPDA</sequence>
<comment type="caution">
    <text evidence="1">The sequence shown here is derived from an EMBL/GenBank/DDBJ whole genome shotgun (WGS) entry which is preliminary data.</text>
</comment>
<dbReference type="AlphaFoldDB" id="A0A063Y5P2"/>
<dbReference type="RefSeq" id="WP_036543832.1">
    <property type="nucleotide sequence ID" value="NZ_JBKBNO010000008.1"/>
</dbReference>
<gene>
    <name evidence="1" type="ORF">ADINL_0613</name>
</gene>
<name>A0A063Y5P2_9GAMM</name>
<protein>
    <recommendedName>
        <fullName evidence="3">PilZ domain-containing protein</fullName>
    </recommendedName>
</protein>
<accession>A0A063Y5P2</accession>
<dbReference type="STRING" id="267850.ADINL_0613"/>
<evidence type="ECO:0008006" key="3">
    <source>
        <dbReference type="Google" id="ProtNLM"/>
    </source>
</evidence>
<dbReference type="Proteomes" id="UP000027318">
    <property type="component" value="Unassembled WGS sequence"/>
</dbReference>
<proteinExistence type="predicted"/>
<evidence type="ECO:0000313" key="1">
    <source>
        <dbReference type="EMBL" id="KDE40964.1"/>
    </source>
</evidence>
<organism evidence="1 2">
    <name type="scientific">Nitrincola lacisaponensis</name>
    <dbReference type="NCBI Taxonomy" id="267850"/>
    <lineage>
        <taxon>Bacteria</taxon>
        <taxon>Pseudomonadati</taxon>
        <taxon>Pseudomonadota</taxon>
        <taxon>Gammaproteobacteria</taxon>
        <taxon>Oceanospirillales</taxon>
        <taxon>Oceanospirillaceae</taxon>
        <taxon>Nitrincola</taxon>
    </lineage>
</organism>
<keyword evidence="2" id="KW-1185">Reference proteome</keyword>